<evidence type="ECO:0000256" key="12">
    <source>
        <dbReference type="ARBA" id="ARBA00041185"/>
    </source>
</evidence>
<dbReference type="GO" id="GO:0008955">
    <property type="term" value="F:peptidoglycan glycosyltransferase activity"/>
    <property type="evidence" value="ECO:0007669"/>
    <property type="project" value="UniProtKB-EC"/>
</dbReference>
<evidence type="ECO:0000313" key="17">
    <source>
        <dbReference type="EMBL" id="SJZ32082.1"/>
    </source>
</evidence>
<dbReference type="AlphaFoldDB" id="A0A1T4JPD4"/>
<evidence type="ECO:0000256" key="4">
    <source>
        <dbReference type="ARBA" id="ARBA00022692"/>
    </source>
</evidence>
<dbReference type="Proteomes" id="UP000190092">
    <property type="component" value="Unassembled WGS sequence"/>
</dbReference>
<dbReference type="PANTHER" id="PTHR30474:SF2">
    <property type="entry name" value="PEPTIDOGLYCAN GLYCOSYLTRANSFERASE FTSW-RELATED"/>
    <property type="match status" value="1"/>
</dbReference>
<evidence type="ECO:0000256" key="5">
    <source>
        <dbReference type="ARBA" id="ARBA00022960"/>
    </source>
</evidence>
<dbReference type="PANTHER" id="PTHR30474">
    <property type="entry name" value="CELL CYCLE PROTEIN"/>
    <property type="match status" value="1"/>
</dbReference>
<evidence type="ECO:0000256" key="14">
    <source>
        <dbReference type="ARBA" id="ARBA00044770"/>
    </source>
</evidence>
<evidence type="ECO:0000256" key="11">
    <source>
        <dbReference type="ARBA" id="ARBA00038053"/>
    </source>
</evidence>
<organism evidence="17 18">
    <name type="scientific">Enhydrobacter aerosaccus</name>
    <dbReference type="NCBI Taxonomy" id="225324"/>
    <lineage>
        <taxon>Bacteria</taxon>
        <taxon>Pseudomonadati</taxon>
        <taxon>Pseudomonadota</taxon>
        <taxon>Alphaproteobacteria</taxon>
        <taxon>Hyphomicrobiales</taxon>
        <taxon>Enhydrobacter</taxon>
    </lineage>
</organism>
<comment type="similarity">
    <text evidence="11">Belongs to the SEDS family. FtsW subfamily.</text>
</comment>
<dbReference type="EMBL" id="FUWJ01000001">
    <property type="protein sequence ID" value="SJZ32082.1"/>
    <property type="molecule type" value="Genomic_DNA"/>
</dbReference>
<proteinExistence type="inferred from homology"/>
<dbReference type="GO" id="GO:0008360">
    <property type="term" value="P:regulation of cell shape"/>
    <property type="evidence" value="ECO:0007669"/>
    <property type="project" value="UniProtKB-KW"/>
</dbReference>
<feature type="transmembrane region" description="Helical" evidence="16">
    <location>
        <begin position="22"/>
        <end position="41"/>
    </location>
</feature>
<dbReference type="EC" id="2.4.99.28" evidence="14"/>
<reference evidence="18" key="1">
    <citation type="submission" date="2017-02" db="EMBL/GenBank/DDBJ databases">
        <authorList>
            <person name="Varghese N."/>
            <person name="Submissions S."/>
        </authorList>
    </citation>
    <scope>NUCLEOTIDE SEQUENCE [LARGE SCALE GENOMIC DNA]</scope>
    <source>
        <strain evidence="18">ATCC 27094</strain>
    </source>
</reference>
<dbReference type="GO" id="GO:0051301">
    <property type="term" value="P:cell division"/>
    <property type="evidence" value="ECO:0007669"/>
    <property type="project" value="UniProtKB-KW"/>
</dbReference>
<feature type="transmembrane region" description="Helical" evidence="16">
    <location>
        <begin position="149"/>
        <end position="166"/>
    </location>
</feature>
<evidence type="ECO:0000313" key="18">
    <source>
        <dbReference type="Proteomes" id="UP000190092"/>
    </source>
</evidence>
<evidence type="ECO:0000256" key="3">
    <source>
        <dbReference type="ARBA" id="ARBA00022679"/>
    </source>
</evidence>
<feature type="transmembrane region" description="Helical" evidence="16">
    <location>
        <begin position="85"/>
        <end position="105"/>
    </location>
</feature>
<keyword evidence="17" id="KW-0131">Cell cycle</keyword>
<evidence type="ECO:0000256" key="9">
    <source>
        <dbReference type="ARBA" id="ARBA00032370"/>
    </source>
</evidence>
<comment type="subcellular location">
    <subcellularLocation>
        <location evidence="1">Membrane</location>
        <topology evidence="1">Multi-pass membrane protein</topology>
    </subcellularLocation>
</comment>
<keyword evidence="5" id="KW-0133">Cell shape</keyword>
<keyword evidence="8 16" id="KW-0472">Membrane</keyword>
<dbReference type="STRING" id="225324.SAMN02745126_00303"/>
<evidence type="ECO:0000256" key="8">
    <source>
        <dbReference type="ARBA" id="ARBA00023136"/>
    </source>
</evidence>
<evidence type="ECO:0000256" key="16">
    <source>
        <dbReference type="SAM" id="Phobius"/>
    </source>
</evidence>
<name>A0A1T4JPD4_9HYPH</name>
<feature type="transmembrane region" description="Helical" evidence="16">
    <location>
        <begin position="172"/>
        <end position="189"/>
    </location>
</feature>
<feature type="transmembrane region" description="Helical" evidence="16">
    <location>
        <begin position="277"/>
        <end position="294"/>
    </location>
</feature>
<keyword evidence="6" id="KW-0573">Peptidoglycan synthesis</keyword>
<comment type="catalytic activity">
    <reaction evidence="15">
        <text>[GlcNAc-(1-&gt;4)-Mur2Ac(oyl-L-Ala-gamma-D-Glu-L-Lys-D-Ala-D-Ala)](n)-di-trans,octa-cis-undecaprenyl diphosphate + beta-D-GlcNAc-(1-&gt;4)-Mur2Ac(oyl-L-Ala-gamma-D-Glu-L-Lys-D-Ala-D-Ala)-di-trans,octa-cis-undecaprenyl diphosphate = [GlcNAc-(1-&gt;4)-Mur2Ac(oyl-L-Ala-gamma-D-Glu-L-Lys-D-Ala-D-Ala)](n+1)-di-trans,octa-cis-undecaprenyl diphosphate + di-trans,octa-cis-undecaprenyl diphosphate + H(+)</text>
        <dbReference type="Rhea" id="RHEA:23708"/>
        <dbReference type="Rhea" id="RHEA-COMP:9602"/>
        <dbReference type="Rhea" id="RHEA-COMP:9603"/>
        <dbReference type="ChEBI" id="CHEBI:15378"/>
        <dbReference type="ChEBI" id="CHEBI:58405"/>
        <dbReference type="ChEBI" id="CHEBI:60033"/>
        <dbReference type="ChEBI" id="CHEBI:78435"/>
        <dbReference type="EC" id="2.4.99.28"/>
    </reaction>
</comment>
<feature type="transmembrane region" description="Helical" evidence="16">
    <location>
        <begin position="306"/>
        <end position="331"/>
    </location>
</feature>
<evidence type="ECO:0000256" key="1">
    <source>
        <dbReference type="ARBA" id="ARBA00004141"/>
    </source>
</evidence>
<feature type="transmembrane region" description="Helical" evidence="16">
    <location>
        <begin position="61"/>
        <end position="79"/>
    </location>
</feature>
<keyword evidence="2" id="KW-0328">Glycosyltransferase</keyword>
<evidence type="ECO:0000256" key="15">
    <source>
        <dbReference type="ARBA" id="ARBA00049902"/>
    </source>
</evidence>
<keyword evidence="4 16" id="KW-0812">Transmembrane</keyword>
<evidence type="ECO:0000256" key="7">
    <source>
        <dbReference type="ARBA" id="ARBA00022989"/>
    </source>
</evidence>
<dbReference type="GO" id="GO:0015648">
    <property type="term" value="F:lipid-linked peptidoglycan transporter activity"/>
    <property type="evidence" value="ECO:0007669"/>
    <property type="project" value="TreeGrafter"/>
</dbReference>
<dbReference type="InterPro" id="IPR001182">
    <property type="entry name" value="FtsW/RodA"/>
</dbReference>
<gene>
    <name evidence="17" type="ORF">SAMN02745126_00303</name>
</gene>
<accession>A0A1T4JPD4</accession>
<feature type="transmembrane region" description="Helical" evidence="16">
    <location>
        <begin position="343"/>
        <end position="364"/>
    </location>
</feature>
<keyword evidence="18" id="KW-1185">Reference proteome</keyword>
<keyword evidence="17" id="KW-0132">Cell division</keyword>
<dbReference type="RefSeq" id="WP_231714691.1">
    <property type="nucleotide sequence ID" value="NZ_FUWJ01000001.1"/>
</dbReference>
<evidence type="ECO:0000256" key="2">
    <source>
        <dbReference type="ARBA" id="ARBA00022676"/>
    </source>
</evidence>
<keyword evidence="3" id="KW-0808">Transferase</keyword>
<dbReference type="GO" id="GO:0032153">
    <property type="term" value="C:cell division site"/>
    <property type="evidence" value="ECO:0007669"/>
    <property type="project" value="TreeGrafter"/>
</dbReference>
<dbReference type="GO" id="GO:0009252">
    <property type="term" value="P:peptidoglycan biosynthetic process"/>
    <property type="evidence" value="ECO:0007669"/>
    <property type="project" value="UniProtKB-KW"/>
</dbReference>
<keyword evidence="7 16" id="KW-1133">Transmembrane helix</keyword>
<evidence type="ECO:0000256" key="10">
    <source>
        <dbReference type="ARBA" id="ARBA00033270"/>
    </source>
</evidence>
<protein>
    <recommendedName>
        <fullName evidence="12">Probable peptidoglycan glycosyltransferase FtsW</fullName>
        <ecNumber evidence="14">2.4.99.28</ecNumber>
    </recommendedName>
    <alternativeName>
        <fullName evidence="13">Cell division protein FtsW</fullName>
    </alternativeName>
    <alternativeName>
        <fullName evidence="10">Cell wall polymerase</fullName>
    </alternativeName>
    <alternativeName>
        <fullName evidence="9">Peptidoglycan polymerase</fullName>
    </alternativeName>
</protein>
<dbReference type="GO" id="GO:0005886">
    <property type="term" value="C:plasma membrane"/>
    <property type="evidence" value="ECO:0007669"/>
    <property type="project" value="TreeGrafter"/>
</dbReference>
<evidence type="ECO:0000256" key="6">
    <source>
        <dbReference type="ARBA" id="ARBA00022984"/>
    </source>
</evidence>
<feature type="transmembrane region" description="Helical" evidence="16">
    <location>
        <begin position="194"/>
        <end position="214"/>
    </location>
</feature>
<evidence type="ECO:0000256" key="13">
    <source>
        <dbReference type="ARBA" id="ARBA00041418"/>
    </source>
</evidence>
<dbReference type="Pfam" id="PF01098">
    <property type="entry name" value="FTSW_RODA_SPOVE"/>
    <property type="match status" value="1"/>
</dbReference>
<sequence>MIQVPRDDRSVIGQWWWTVDRWALGAILAIMAFGVLLTLAASPPAAERIGADSFVFAKRQFIFLPIALALTLAISLASPRHVRRLALLVFCGSVVLLALTFVIGVEIKGARRWIAVPGLSSVQPSEFVKPSLAVISAWLLAQSRAERRAPGYILSTLLVGAVLALLLMQPDLGMSIVVAAVWAAQLFVVGLPMWVAGFGVVGGAASLVGAYFVFSHVRSRFDRFLDPSSGDNYQVNTALEAFMNGSLFGRGPGEGTVKAQLPDAHTDFVMAVCGEEFGLIVCLIILGLFAFVTMRALQRASKETSLFITLAATGLGVQFGLQAAINMASTIQLIPAKGMTLPFISYGGSSALAMAICVGMMLSLTREHAGLREAV</sequence>